<evidence type="ECO:0000256" key="1">
    <source>
        <dbReference type="ARBA" id="ARBA00004141"/>
    </source>
</evidence>
<gene>
    <name evidence="7" type="ORF">GCM10007940_25740</name>
</gene>
<evidence type="ECO:0000256" key="3">
    <source>
        <dbReference type="ARBA" id="ARBA00022989"/>
    </source>
</evidence>
<feature type="transmembrane region" description="Helical" evidence="5">
    <location>
        <begin position="319"/>
        <end position="343"/>
    </location>
</feature>
<dbReference type="PROSITE" id="PS50850">
    <property type="entry name" value="MFS"/>
    <property type="match status" value="1"/>
</dbReference>
<dbReference type="InterPro" id="IPR020846">
    <property type="entry name" value="MFS_dom"/>
</dbReference>
<comment type="subcellular location">
    <subcellularLocation>
        <location evidence="1">Membrane</location>
        <topology evidence="1">Multi-pass membrane protein</topology>
    </subcellularLocation>
</comment>
<reference evidence="7" key="1">
    <citation type="journal article" date="2014" name="Int. J. Syst. Evol. Microbiol.">
        <title>Complete genome sequence of Corynebacterium casei LMG S-19264T (=DSM 44701T), isolated from a smear-ripened cheese.</title>
        <authorList>
            <consortium name="US DOE Joint Genome Institute (JGI-PGF)"/>
            <person name="Walter F."/>
            <person name="Albersmeier A."/>
            <person name="Kalinowski J."/>
            <person name="Ruckert C."/>
        </authorList>
    </citation>
    <scope>NUCLEOTIDE SEQUENCE</scope>
    <source>
        <strain evidence="7">NBRC 108769</strain>
    </source>
</reference>
<evidence type="ECO:0000256" key="2">
    <source>
        <dbReference type="ARBA" id="ARBA00022692"/>
    </source>
</evidence>
<dbReference type="AlphaFoldDB" id="A0AA37SQQ3"/>
<organism evidence="7 8">
    <name type="scientific">Portibacter lacus</name>
    <dbReference type="NCBI Taxonomy" id="1099794"/>
    <lineage>
        <taxon>Bacteria</taxon>
        <taxon>Pseudomonadati</taxon>
        <taxon>Bacteroidota</taxon>
        <taxon>Saprospiria</taxon>
        <taxon>Saprospirales</taxon>
        <taxon>Haliscomenobacteraceae</taxon>
        <taxon>Portibacter</taxon>
    </lineage>
</organism>
<dbReference type="PANTHER" id="PTHR23514:SF13">
    <property type="entry name" value="INNER MEMBRANE PROTEIN YBJJ"/>
    <property type="match status" value="1"/>
</dbReference>
<dbReference type="GO" id="GO:0016020">
    <property type="term" value="C:membrane"/>
    <property type="evidence" value="ECO:0007669"/>
    <property type="project" value="UniProtKB-SubCell"/>
</dbReference>
<dbReference type="PANTHER" id="PTHR23514">
    <property type="entry name" value="BYPASS OF STOP CODON PROTEIN 6"/>
    <property type="match status" value="1"/>
</dbReference>
<feature type="transmembrane region" description="Helical" evidence="5">
    <location>
        <begin position="89"/>
        <end position="108"/>
    </location>
</feature>
<dbReference type="Gene3D" id="1.20.1250.20">
    <property type="entry name" value="MFS general substrate transporter like domains"/>
    <property type="match status" value="2"/>
</dbReference>
<feature type="transmembrane region" description="Helical" evidence="5">
    <location>
        <begin position="7"/>
        <end position="26"/>
    </location>
</feature>
<protein>
    <submittedName>
        <fullName evidence="7">MFS transporter</fullName>
    </submittedName>
</protein>
<feature type="domain" description="Major facilitator superfamily (MFS) profile" evidence="6">
    <location>
        <begin position="1"/>
        <end position="372"/>
    </location>
</feature>
<dbReference type="Proteomes" id="UP001156666">
    <property type="component" value="Unassembled WGS sequence"/>
</dbReference>
<feature type="transmembrane region" description="Helical" evidence="5">
    <location>
        <begin position="38"/>
        <end position="60"/>
    </location>
</feature>
<feature type="transmembrane region" description="Helical" evidence="5">
    <location>
        <begin position="129"/>
        <end position="148"/>
    </location>
</feature>
<feature type="transmembrane region" description="Helical" evidence="5">
    <location>
        <begin position="67"/>
        <end position="83"/>
    </location>
</feature>
<comment type="caution">
    <text evidence="7">The sequence shown here is derived from an EMBL/GenBank/DDBJ whole genome shotgun (WGS) entry which is preliminary data.</text>
</comment>
<name>A0AA37SQQ3_9BACT</name>
<dbReference type="InterPro" id="IPR036259">
    <property type="entry name" value="MFS_trans_sf"/>
</dbReference>
<sequence length="372" mass="40848">MHRWAVNVYFLVNGFVFANWAARIPALQSLFDLNNKETGFILLAHSVGAFIAMPITGSLISKYTSRKVAMVSAVIFPFFFQAIPWMNSFFTLLFPFLFMGFFAGMMDVSMNAQAVEVEKYKKKPIMTTFHAFFSIGMMLGGFLSSYIISNEIQVSNHFGLVFMIVVVLIILFSFYLFPDEPVKEEKKMPWIVIPKGPILWLGIIAFCSMLGEGAISDWSAVYLKEVINAPAYLYAIGITAFAATMTAGRLLGDTGRQFIGDRMMLVLGSVLAIIGMGFVLCFHNPYLVIIGFGLVGLGTANIVPIIYSLSGSMPGINPGVGIAMATTVGYSGFMFGPAVIGFIADAYSLRAALLLIVILFVLMLFIIRSVKI</sequence>
<feature type="transmembrane region" description="Helical" evidence="5">
    <location>
        <begin position="231"/>
        <end position="251"/>
    </location>
</feature>
<proteinExistence type="predicted"/>
<keyword evidence="2 5" id="KW-0812">Transmembrane</keyword>
<dbReference type="InterPro" id="IPR011701">
    <property type="entry name" value="MFS"/>
</dbReference>
<dbReference type="EMBL" id="BSOH01000014">
    <property type="protein sequence ID" value="GLR17959.1"/>
    <property type="molecule type" value="Genomic_DNA"/>
</dbReference>
<dbReference type="Pfam" id="PF07690">
    <property type="entry name" value="MFS_1"/>
    <property type="match status" value="1"/>
</dbReference>
<keyword evidence="4 5" id="KW-0472">Membrane</keyword>
<feature type="transmembrane region" description="Helical" evidence="5">
    <location>
        <begin position="349"/>
        <end position="367"/>
    </location>
</feature>
<feature type="transmembrane region" description="Helical" evidence="5">
    <location>
        <begin position="286"/>
        <end position="307"/>
    </location>
</feature>
<dbReference type="InterPro" id="IPR051788">
    <property type="entry name" value="MFS_Transporter"/>
</dbReference>
<keyword evidence="8" id="KW-1185">Reference proteome</keyword>
<dbReference type="SUPFAM" id="SSF103473">
    <property type="entry name" value="MFS general substrate transporter"/>
    <property type="match status" value="1"/>
</dbReference>
<feature type="transmembrane region" description="Helical" evidence="5">
    <location>
        <begin position="160"/>
        <end position="178"/>
    </location>
</feature>
<dbReference type="GO" id="GO:0022857">
    <property type="term" value="F:transmembrane transporter activity"/>
    <property type="evidence" value="ECO:0007669"/>
    <property type="project" value="InterPro"/>
</dbReference>
<dbReference type="RefSeq" id="WP_235291635.1">
    <property type="nucleotide sequence ID" value="NZ_BSOH01000014.1"/>
</dbReference>
<feature type="transmembrane region" description="Helical" evidence="5">
    <location>
        <begin position="263"/>
        <end position="280"/>
    </location>
</feature>
<keyword evidence="3 5" id="KW-1133">Transmembrane helix</keyword>
<dbReference type="CDD" id="cd17393">
    <property type="entry name" value="MFS_MosC_like"/>
    <property type="match status" value="1"/>
</dbReference>
<evidence type="ECO:0000313" key="7">
    <source>
        <dbReference type="EMBL" id="GLR17959.1"/>
    </source>
</evidence>
<evidence type="ECO:0000256" key="4">
    <source>
        <dbReference type="ARBA" id="ARBA00023136"/>
    </source>
</evidence>
<evidence type="ECO:0000259" key="6">
    <source>
        <dbReference type="PROSITE" id="PS50850"/>
    </source>
</evidence>
<evidence type="ECO:0000313" key="8">
    <source>
        <dbReference type="Proteomes" id="UP001156666"/>
    </source>
</evidence>
<evidence type="ECO:0000256" key="5">
    <source>
        <dbReference type="SAM" id="Phobius"/>
    </source>
</evidence>
<feature type="transmembrane region" description="Helical" evidence="5">
    <location>
        <begin position="190"/>
        <end position="211"/>
    </location>
</feature>
<reference evidence="7" key="2">
    <citation type="submission" date="2023-01" db="EMBL/GenBank/DDBJ databases">
        <title>Draft genome sequence of Portibacter lacus strain NBRC 108769.</title>
        <authorList>
            <person name="Sun Q."/>
            <person name="Mori K."/>
        </authorList>
    </citation>
    <scope>NUCLEOTIDE SEQUENCE</scope>
    <source>
        <strain evidence="7">NBRC 108769</strain>
    </source>
</reference>
<accession>A0AA37SQQ3</accession>